<feature type="transmembrane region" description="Helical" evidence="1">
    <location>
        <begin position="110"/>
        <end position="131"/>
    </location>
</feature>
<reference evidence="2" key="1">
    <citation type="submission" date="2020-08" db="EMBL/GenBank/DDBJ databases">
        <title>Novel species isolated from subtropical streams in China.</title>
        <authorList>
            <person name="Lu H."/>
        </authorList>
    </citation>
    <scope>NUCLEOTIDE SEQUENCE</scope>
    <source>
        <strain evidence="2">LX22W</strain>
    </source>
</reference>
<feature type="transmembrane region" description="Helical" evidence="1">
    <location>
        <begin position="279"/>
        <end position="302"/>
    </location>
</feature>
<keyword evidence="1" id="KW-0812">Transmembrane</keyword>
<gene>
    <name evidence="2" type="ORF">H8K36_07230</name>
</gene>
<feature type="transmembrane region" description="Helical" evidence="1">
    <location>
        <begin position="393"/>
        <end position="415"/>
    </location>
</feature>
<evidence type="ECO:0000256" key="1">
    <source>
        <dbReference type="SAM" id="Phobius"/>
    </source>
</evidence>
<dbReference type="EMBL" id="JACOFZ010000001">
    <property type="protein sequence ID" value="MBC3881156.1"/>
    <property type="molecule type" value="Genomic_DNA"/>
</dbReference>
<feature type="transmembrane region" description="Helical" evidence="1">
    <location>
        <begin position="314"/>
        <end position="345"/>
    </location>
</feature>
<feature type="transmembrane region" description="Helical" evidence="1">
    <location>
        <begin position="187"/>
        <end position="211"/>
    </location>
</feature>
<sequence>MLNYDLAPRPAIIFGCLLPAPWLGVLAGVMLAIAPGEGLPHRFSPIVLSLTHILALGMLAPVMIGALFQLFPVVGGQAVRLSRYIAPFLALGSSAIALSLSYAFYYHSSFSFSLAFGLAAVLFSAVVMALFDAGMAMRLPPHRDASLLTLRAIALPLFSLVSFGLGLLASLLGWWTIDLLSVLRLHVAWALIGWLACLILGVATTVFPMFWQCPRPAPVWHRFTPVPIWTGLLLFSATWSDSLQTVILTVVLVFVCGLLCFALRHVLKAKRRFDAAWPLWLLCTTSGLLAALLSLLCMHATSVLPESVVNSMPWMIGVLVLVGGGVCAVNAMLGKIIPFLVFLHLRRTIPMGQRIPSMQLILPPKYLKWQAHLLILSLMSLLLLPMLPSLFRIAGGILFAISQAFLAVLLLKCLFQFRQHLRIYLLGTVKT</sequence>
<evidence type="ECO:0000313" key="2">
    <source>
        <dbReference type="EMBL" id="MBC3881156.1"/>
    </source>
</evidence>
<feature type="transmembrane region" description="Helical" evidence="1">
    <location>
        <begin position="223"/>
        <end position="240"/>
    </location>
</feature>
<dbReference type="Proteomes" id="UP000627446">
    <property type="component" value="Unassembled WGS sequence"/>
</dbReference>
<evidence type="ECO:0000313" key="3">
    <source>
        <dbReference type="Proteomes" id="UP000627446"/>
    </source>
</evidence>
<dbReference type="AlphaFoldDB" id="A0A923HW08"/>
<name>A0A923HW08_9BURK</name>
<feature type="transmembrane region" description="Helical" evidence="1">
    <location>
        <begin position="152"/>
        <end position="175"/>
    </location>
</feature>
<keyword evidence="3" id="KW-1185">Reference proteome</keyword>
<keyword evidence="1" id="KW-0472">Membrane</keyword>
<feature type="transmembrane region" description="Helical" evidence="1">
    <location>
        <begin position="84"/>
        <end position="104"/>
    </location>
</feature>
<feature type="transmembrane region" description="Helical" evidence="1">
    <location>
        <begin position="246"/>
        <end position="267"/>
    </location>
</feature>
<proteinExistence type="predicted"/>
<dbReference type="RefSeq" id="WP_186914385.1">
    <property type="nucleotide sequence ID" value="NZ_JACOFZ010000001.1"/>
</dbReference>
<feature type="transmembrane region" description="Helical" evidence="1">
    <location>
        <begin position="12"/>
        <end position="34"/>
    </location>
</feature>
<protein>
    <submittedName>
        <fullName evidence="2">Uncharacterized protein</fullName>
    </submittedName>
</protein>
<accession>A0A923HW08</accession>
<keyword evidence="1" id="KW-1133">Transmembrane helix</keyword>
<comment type="caution">
    <text evidence="2">The sequence shown here is derived from an EMBL/GenBank/DDBJ whole genome shotgun (WGS) entry which is preliminary data.</text>
</comment>
<organism evidence="2 3">
    <name type="scientific">Undibacterium nitidum</name>
    <dbReference type="NCBI Taxonomy" id="2762298"/>
    <lineage>
        <taxon>Bacteria</taxon>
        <taxon>Pseudomonadati</taxon>
        <taxon>Pseudomonadota</taxon>
        <taxon>Betaproteobacteria</taxon>
        <taxon>Burkholderiales</taxon>
        <taxon>Oxalobacteraceae</taxon>
        <taxon>Undibacterium</taxon>
    </lineage>
</organism>
<feature type="transmembrane region" description="Helical" evidence="1">
    <location>
        <begin position="46"/>
        <end position="72"/>
    </location>
</feature>
<feature type="transmembrane region" description="Helical" evidence="1">
    <location>
        <begin position="366"/>
        <end position="387"/>
    </location>
</feature>